<evidence type="ECO:0000256" key="1">
    <source>
        <dbReference type="SAM" id="MobiDB-lite"/>
    </source>
</evidence>
<keyword evidence="3" id="KW-1185">Reference proteome</keyword>
<dbReference type="EMBL" id="CAHR02000278">
    <property type="protein sequence ID" value="CCG84635.1"/>
    <property type="molecule type" value="Genomic_DNA"/>
</dbReference>
<comment type="caution">
    <text evidence="2">The sequence shown here is derived from an EMBL/GenBank/DDBJ whole genome shotgun (WGS) entry which is preliminary data.</text>
</comment>
<gene>
    <name evidence="2" type="ORF">TAPDE_005137</name>
</gene>
<evidence type="ECO:0000313" key="3">
    <source>
        <dbReference type="Proteomes" id="UP000013776"/>
    </source>
</evidence>
<name>R4XFX5_TAPDE</name>
<accession>R4XFX5</accession>
<evidence type="ECO:0000313" key="2">
    <source>
        <dbReference type="EMBL" id="CCG84635.1"/>
    </source>
</evidence>
<proteinExistence type="predicted"/>
<sequence length="427" mass="46336">MTFITSRDTIESLMGPAVRTQAPQAAVSPRQQRLRAAGMRSASESNLSTTARLSNPDVHHAAVSRPVQTDKSPRALLDRRSTTSNIHPQSQLQHQQHLANFPPISSLHSTNSQPRRRKTRQAFYRSSIDVSSRSNLAPVIETDNSPTEEKTLPQLLNFSLPVSRSSSPARGLGLQFPKAIPALDDPVVEGISKTDTTAILERDLTPKPAFYLSKTAYSSCSSVASLEDYSAYNPRAIAFYSLQSHETVPIPEIAPVHFAATKSFDALDLDIARISSEVLMVQQASQSSPEIGCSSSFSSQEDDVSRSSISSMDSTDQSFESSLEEESSKNRRYGAEACAAHSASRTPVPASPKLPGKVLQKANKVLGPGSPVSASAEFDASTARPSDFRRLSQNNVQKDMPIPVCPAPLPKKKAGILKLMRPTWARK</sequence>
<feature type="region of interest" description="Disordered" evidence="1">
    <location>
        <begin position="35"/>
        <end position="75"/>
    </location>
</feature>
<feature type="region of interest" description="Disordered" evidence="1">
    <location>
        <begin position="289"/>
        <end position="353"/>
    </location>
</feature>
<organism evidence="2 3">
    <name type="scientific">Taphrina deformans (strain PYCC 5710 / ATCC 11124 / CBS 356.35 / IMI 108563 / JCM 9778 / NBRC 8474)</name>
    <name type="common">Peach leaf curl fungus</name>
    <name type="synonym">Lalaria deformans</name>
    <dbReference type="NCBI Taxonomy" id="1097556"/>
    <lineage>
        <taxon>Eukaryota</taxon>
        <taxon>Fungi</taxon>
        <taxon>Dikarya</taxon>
        <taxon>Ascomycota</taxon>
        <taxon>Taphrinomycotina</taxon>
        <taxon>Taphrinomycetes</taxon>
        <taxon>Taphrinales</taxon>
        <taxon>Taphrinaceae</taxon>
        <taxon>Taphrina</taxon>
    </lineage>
</organism>
<protein>
    <submittedName>
        <fullName evidence="2">Uncharacterized protein</fullName>
    </submittedName>
</protein>
<dbReference type="Proteomes" id="UP000013776">
    <property type="component" value="Unassembled WGS sequence"/>
</dbReference>
<reference evidence="2 3" key="1">
    <citation type="journal article" date="2013" name="MBio">
        <title>Genome sequencing of the plant pathogen Taphrina deformans, the causal agent of peach leaf curl.</title>
        <authorList>
            <person name="Cisse O.H."/>
            <person name="Almeida J.M.G.C.F."/>
            <person name="Fonseca A."/>
            <person name="Kumar A.A."/>
            <person name="Salojaervi J."/>
            <person name="Overmyer K."/>
            <person name="Hauser P.M."/>
            <person name="Pagni M."/>
        </authorList>
    </citation>
    <scope>NUCLEOTIDE SEQUENCE [LARGE SCALE GENOMIC DNA]</scope>
    <source>
        <strain evidence="3">PYCC 5710 / ATCC 11124 / CBS 356.35 / IMI 108563 / JCM 9778 / NBRC 8474</strain>
    </source>
</reference>
<feature type="compositionally biased region" description="Polar residues" evidence="1">
    <location>
        <begin position="42"/>
        <end position="53"/>
    </location>
</feature>
<dbReference type="AlphaFoldDB" id="R4XFX5"/>
<feature type="compositionally biased region" description="Low complexity" evidence="1">
    <location>
        <begin position="306"/>
        <end position="321"/>
    </location>
</feature>
<dbReference type="VEuPathDB" id="FungiDB:TAPDE_005137"/>